<evidence type="ECO:0000313" key="1">
    <source>
        <dbReference type="Proteomes" id="UP000046392"/>
    </source>
</evidence>
<dbReference type="Proteomes" id="UP000046392">
    <property type="component" value="Unplaced"/>
</dbReference>
<organism evidence="1 2">
    <name type="scientific">Strongyloides papillosus</name>
    <name type="common">Intestinal threadworm</name>
    <dbReference type="NCBI Taxonomy" id="174720"/>
    <lineage>
        <taxon>Eukaryota</taxon>
        <taxon>Metazoa</taxon>
        <taxon>Ecdysozoa</taxon>
        <taxon>Nematoda</taxon>
        <taxon>Chromadorea</taxon>
        <taxon>Rhabditida</taxon>
        <taxon>Tylenchina</taxon>
        <taxon>Panagrolaimomorpha</taxon>
        <taxon>Strongyloidoidea</taxon>
        <taxon>Strongyloididae</taxon>
        <taxon>Strongyloides</taxon>
    </lineage>
</organism>
<protein>
    <submittedName>
        <fullName evidence="2">Uncharacterized protein</fullName>
    </submittedName>
</protein>
<proteinExistence type="predicted"/>
<accession>A0A0N5C351</accession>
<sequence length="139" mass="16407">MLKFLSSVISNSKKWVTKKQIDINNRVAIKDKLSKLNFPKYQQNETYNKVLRKFVENKGNIPKLRSMVSISNNSEVKERSLFSLKDRPTIKAVMLLYGGFKRIFRTIFLFRKYKIKTIYKVITTILLLNAYGLFKFLKS</sequence>
<dbReference type="AlphaFoldDB" id="A0A0N5C351"/>
<reference evidence="2" key="1">
    <citation type="submission" date="2017-02" db="UniProtKB">
        <authorList>
            <consortium name="WormBaseParasite"/>
        </authorList>
    </citation>
    <scope>IDENTIFICATION</scope>
</reference>
<name>A0A0N5C351_STREA</name>
<keyword evidence="1" id="KW-1185">Reference proteome</keyword>
<evidence type="ECO:0000313" key="2">
    <source>
        <dbReference type="WBParaSite" id="SPAL_0001240600.1"/>
    </source>
</evidence>
<dbReference type="WBParaSite" id="SPAL_0001240600.1">
    <property type="protein sequence ID" value="SPAL_0001240600.1"/>
    <property type="gene ID" value="SPAL_0001240600"/>
</dbReference>